<dbReference type="Proteomes" id="UP000729913">
    <property type="component" value="Unassembled WGS sequence"/>
</dbReference>
<dbReference type="EMBL" id="JAAOIC020000019">
    <property type="protein sequence ID" value="KAG8040868.1"/>
    <property type="molecule type" value="Genomic_DNA"/>
</dbReference>
<dbReference type="PROSITE" id="PS50268">
    <property type="entry name" value="CADHERIN_2"/>
    <property type="match status" value="7"/>
</dbReference>
<dbReference type="GO" id="GO:0005886">
    <property type="term" value="C:plasma membrane"/>
    <property type="evidence" value="ECO:0007669"/>
    <property type="project" value="UniProtKB-SubCell"/>
</dbReference>
<evidence type="ECO:0000256" key="3">
    <source>
        <dbReference type="ARBA" id="ARBA00022692"/>
    </source>
</evidence>
<organism evidence="13 14">
    <name type="scientific">Cotesia typhae</name>
    <dbReference type="NCBI Taxonomy" id="2053667"/>
    <lineage>
        <taxon>Eukaryota</taxon>
        <taxon>Metazoa</taxon>
        <taxon>Ecdysozoa</taxon>
        <taxon>Arthropoda</taxon>
        <taxon>Hexapoda</taxon>
        <taxon>Insecta</taxon>
        <taxon>Pterygota</taxon>
        <taxon>Neoptera</taxon>
        <taxon>Endopterygota</taxon>
        <taxon>Hymenoptera</taxon>
        <taxon>Apocrita</taxon>
        <taxon>Ichneumonoidea</taxon>
        <taxon>Braconidae</taxon>
        <taxon>Microgastrinae</taxon>
        <taxon>Cotesia</taxon>
    </lineage>
</organism>
<dbReference type="GO" id="GO:0005509">
    <property type="term" value="F:calcium ion binding"/>
    <property type="evidence" value="ECO:0007669"/>
    <property type="project" value="UniProtKB-UniRule"/>
</dbReference>
<dbReference type="PANTHER" id="PTHR24026:SF126">
    <property type="entry name" value="PROTOCADHERIN FAT 4"/>
    <property type="match status" value="1"/>
</dbReference>
<evidence type="ECO:0000259" key="12">
    <source>
        <dbReference type="PROSITE" id="PS50268"/>
    </source>
</evidence>
<dbReference type="GO" id="GO:0007156">
    <property type="term" value="P:homophilic cell adhesion via plasma membrane adhesion molecules"/>
    <property type="evidence" value="ECO:0007669"/>
    <property type="project" value="InterPro"/>
</dbReference>
<dbReference type="FunFam" id="2.60.40.60:FF:000058">
    <property type="entry name" value="FAT atypical cadherin 3"/>
    <property type="match status" value="1"/>
</dbReference>
<dbReference type="Pfam" id="PF00028">
    <property type="entry name" value="Cadherin"/>
    <property type="match status" value="6"/>
</dbReference>
<keyword evidence="3 11" id="KW-0812">Transmembrane</keyword>
<evidence type="ECO:0000256" key="6">
    <source>
        <dbReference type="ARBA" id="ARBA00022837"/>
    </source>
</evidence>
<evidence type="ECO:0000256" key="8">
    <source>
        <dbReference type="ARBA" id="ARBA00023136"/>
    </source>
</evidence>
<keyword evidence="6 10" id="KW-0106">Calcium</keyword>
<evidence type="ECO:0000256" key="2">
    <source>
        <dbReference type="ARBA" id="ARBA00022536"/>
    </source>
</evidence>
<feature type="domain" description="Cadherin" evidence="12">
    <location>
        <begin position="216"/>
        <end position="377"/>
    </location>
</feature>
<dbReference type="GO" id="GO:0060429">
    <property type="term" value="P:epithelium development"/>
    <property type="evidence" value="ECO:0007669"/>
    <property type="project" value="UniProtKB-ARBA"/>
</dbReference>
<evidence type="ECO:0000256" key="9">
    <source>
        <dbReference type="ARBA" id="ARBA00023157"/>
    </source>
</evidence>
<comment type="caution">
    <text evidence="13">The sequence shown here is derived from an EMBL/GenBank/DDBJ whole genome shotgun (WGS) entry which is preliminary data.</text>
</comment>
<dbReference type="PANTHER" id="PTHR24026">
    <property type="entry name" value="FAT ATYPICAL CADHERIN-RELATED"/>
    <property type="match status" value="1"/>
</dbReference>
<keyword evidence="9" id="KW-1015">Disulfide bond</keyword>
<dbReference type="CDD" id="cd11304">
    <property type="entry name" value="Cadherin_repeat"/>
    <property type="match status" value="8"/>
</dbReference>
<evidence type="ECO:0000256" key="1">
    <source>
        <dbReference type="ARBA" id="ARBA00004167"/>
    </source>
</evidence>
<evidence type="ECO:0000256" key="11">
    <source>
        <dbReference type="SAM" id="Phobius"/>
    </source>
</evidence>
<feature type="domain" description="Cadherin" evidence="12">
    <location>
        <begin position="394"/>
        <end position="479"/>
    </location>
</feature>
<accession>A0A8J5R7V8</accession>
<feature type="domain" description="Cadherin" evidence="12">
    <location>
        <begin position="681"/>
        <end position="781"/>
    </location>
</feature>
<evidence type="ECO:0000256" key="10">
    <source>
        <dbReference type="PROSITE-ProRule" id="PRU00043"/>
    </source>
</evidence>
<gene>
    <name evidence="13" type="ORF">G9C98_001856</name>
</gene>
<feature type="domain" description="Cadherin" evidence="12">
    <location>
        <begin position="480"/>
        <end position="579"/>
    </location>
</feature>
<keyword evidence="7 11" id="KW-1133">Transmembrane helix</keyword>
<sequence length="1384" mass="152724">MIICLCEESTGQSNIILDIEESRGSGYEQPTTPEELPVYGNPYNETTLEVIFPGKAPLFALDGKKLRLLKQLDRDTENLSHVVFQLTPVGSTIFQNVVAVDADAGVNGLVEYSIAPGDGNGIGSNNAVGRDRITTADGYGYFSINLPHQGQVTVNRTLDFERTQRYLVTILASDRALNTSERLTSTTTLTVNIRDDDDQDPSFIYQGCMLLDGSCINPEYSASISSGVLSGILNISPEKIQAVDMDSINAPIHYSFLSGNPQNYRDFFEINPNTGAVKQIRAVDTTAVEESEAKRSATAKLTITVKPVDSNPPVITASSVEGYVDENAPVGTKVIDKDRNPIKLTVFDVDLKTGIAASTPLSFVVTLNDVNDNAPLLPMVPPITVQAGEARREVIKVEATDNDEGENAEITYSIYHVSNNGLQKFKIDSKTGVIESVRKLNAGEQYSITVQATDKGGKYSQTIVEINVIPGPNTRSPVFQQPVYEVEVSEGAPINSTVATITALDPENDPVSYSILSGNDLRQFAIGDKSGVITVIRKLDREDLTRYQLFVKAEDSGGLSSTATVNIRVTDINDKNPEFQGLPYEFQVKEGEARKLIGHVHADDADEGINSEVTYFAPDDIPFTVDPETGDVLTKIALDYEQNHEYKFVVTARDGAPEPRLATATVSVKVIDVEDEVPIFHQSSYEARVKENVHDYMVIQVVADDPDTKKQITYVIKQGDTDLFSIDPKTGVIKTVRGLDYERDSQHILIVGTLENTSDLPGSTTRVVINVQDMNDIPPVFTTIPRPITLDDDVPIGTTVINLLAQDSDGTAPGNQVRYEIIGRGSASRYFVIDPDSGILTVRDDLRKETDSEYQVDIRVYDLGEPQLSSVTTVPIYIRHVATVAPEVGLGFAEDSYNVDVPEDASDNTLIKILTIINSHAYDTTLKCEIYSGNEDSLFETKITDERNCALRLKKGVLDYETVEFYQIKIKLEFMSGFLNSHRNTTMYLSIDSSSGMIKTIGTFDNVLLEELPFKFTIQVRDNPNSTTKFNTAEAPVIVNLIDEENLLVLAIQDASVDNVQKEATKIIRVLEEKTGLLIGIDRISTRKTVNKNSTVESHPQDTDVWFFAIDPKTETILDRNNSHLIRVMLDKPAMSALIFDVSTAVRANAIDIHAPVTAPEQPTIVTPIAVAFSGEVFPYALIIIACVILVLGVAGIIYICISWSRYKSYRERMQRMYVVPRYDPVYVETDLKEYETQVLRMSVPNDDSESYNDLQLDFSNKNHAFSLDNVSYITKDHGGSTGQQSPVSSEAATTVRASSIAGNPEVNMQSLRRSTLSRKNNNNNSNLINNIDTPVLNPLFNHEELLSASPSNDNVTFRERKDYSHLGFSYLTEQSPIETTTEL</sequence>
<evidence type="ECO:0000256" key="4">
    <source>
        <dbReference type="ARBA" id="ARBA00022729"/>
    </source>
</evidence>
<dbReference type="OrthoDB" id="10029135at2759"/>
<evidence type="ECO:0000313" key="13">
    <source>
        <dbReference type="EMBL" id="KAG8040868.1"/>
    </source>
</evidence>
<reference evidence="13" key="2">
    <citation type="submission" date="2021-04" db="EMBL/GenBank/DDBJ databases">
        <title>Genome-wide patterns of bracovirus chromosomal integration into multiple host tissues during parasitism.</title>
        <authorList>
            <person name="Chebbi M.A.C."/>
        </authorList>
    </citation>
    <scope>NUCLEOTIDE SEQUENCE</scope>
    <source>
        <tissue evidence="13">Whole body</tissue>
    </source>
</reference>
<feature type="domain" description="Cadherin" evidence="12">
    <location>
        <begin position="580"/>
        <end position="680"/>
    </location>
</feature>
<dbReference type="FunFam" id="2.60.40.60:FF:000020">
    <property type="entry name" value="Dachsous cadherin-related 1b"/>
    <property type="match status" value="2"/>
</dbReference>
<keyword evidence="14" id="KW-1185">Reference proteome</keyword>
<reference evidence="13" key="1">
    <citation type="submission" date="2020-03" db="EMBL/GenBank/DDBJ databases">
        <authorList>
            <person name="Chebbi M.A."/>
            <person name="Drezen J.M."/>
        </authorList>
    </citation>
    <scope>NUCLEOTIDE SEQUENCE</scope>
    <source>
        <tissue evidence="13">Whole body</tissue>
    </source>
</reference>
<name>A0A8J5R7V8_9HYME</name>
<keyword evidence="5" id="KW-0677">Repeat</keyword>
<feature type="domain" description="Cadherin" evidence="12">
    <location>
        <begin position="782"/>
        <end position="888"/>
    </location>
</feature>
<feature type="domain" description="Cadherin" evidence="12">
    <location>
        <begin position="75"/>
        <end position="203"/>
    </location>
</feature>
<dbReference type="PROSITE" id="PS00232">
    <property type="entry name" value="CADHERIN_1"/>
    <property type="match status" value="1"/>
</dbReference>
<protein>
    <recommendedName>
        <fullName evidence="12">Cadherin domain-containing protein</fullName>
    </recommendedName>
</protein>
<comment type="subcellular location">
    <subcellularLocation>
        <location evidence="1">Membrane</location>
        <topology evidence="1">Single-pass membrane protein</topology>
    </subcellularLocation>
</comment>
<keyword evidence="2" id="KW-0245">EGF-like domain</keyword>
<dbReference type="FunFam" id="2.60.40.60:FF:000403">
    <property type="entry name" value="Protocadherin 15"/>
    <property type="match status" value="1"/>
</dbReference>
<feature type="transmembrane region" description="Helical" evidence="11">
    <location>
        <begin position="1177"/>
        <end position="1204"/>
    </location>
</feature>
<dbReference type="InterPro" id="IPR020894">
    <property type="entry name" value="Cadherin_CS"/>
</dbReference>
<dbReference type="SMART" id="SM00112">
    <property type="entry name" value="CA"/>
    <property type="match status" value="7"/>
</dbReference>
<dbReference type="FunFam" id="2.60.40.60:FF:000275">
    <property type="entry name" value="Si:dkey-30k22.7"/>
    <property type="match status" value="1"/>
</dbReference>
<evidence type="ECO:0000256" key="7">
    <source>
        <dbReference type="ARBA" id="ARBA00022989"/>
    </source>
</evidence>
<dbReference type="InterPro" id="IPR002126">
    <property type="entry name" value="Cadherin-like_dom"/>
</dbReference>
<proteinExistence type="predicted"/>
<keyword evidence="4" id="KW-0732">Signal</keyword>
<keyword evidence="8 11" id="KW-0472">Membrane</keyword>
<evidence type="ECO:0000313" key="14">
    <source>
        <dbReference type="Proteomes" id="UP000729913"/>
    </source>
</evidence>
<dbReference type="GO" id="GO:0009653">
    <property type="term" value="P:anatomical structure morphogenesis"/>
    <property type="evidence" value="ECO:0007669"/>
    <property type="project" value="UniProtKB-ARBA"/>
</dbReference>
<evidence type="ECO:0000256" key="5">
    <source>
        <dbReference type="ARBA" id="ARBA00022737"/>
    </source>
</evidence>